<dbReference type="Pfam" id="PF13442">
    <property type="entry name" value="Cytochrome_CBB3"/>
    <property type="match status" value="1"/>
</dbReference>
<feature type="domain" description="Cytochrome c" evidence="5">
    <location>
        <begin position="100"/>
        <end position="187"/>
    </location>
</feature>
<dbReference type="GO" id="GO:0009055">
    <property type="term" value="F:electron transfer activity"/>
    <property type="evidence" value="ECO:0007669"/>
    <property type="project" value="InterPro"/>
</dbReference>
<protein>
    <recommendedName>
        <fullName evidence="5">Cytochrome c domain-containing protein</fullName>
    </recommendedName>
</protein>
<keyword evidence="1 4" id="KW-0349">Heme</keyword>
<dbReference type="GO" id="GO:0020037">
    <property type="term" value="F:heme binding"/>
    <property type="evidence" value="ECO:0007669"/>
    <property type="project" value="InterPro"/>
</dbReference>
<proteinExistence type="predicted"/>
<evidence type="ECO:0000256" key="4">
    <source>
        <dbReference type="PROSITE-ProRule" id="PRU00433"/>
    </source>
</evidence>
<evidence type="ECO:0000313" key="6">
    <source>
        <dbReference type="EMBL" id="AJK49657.1"/>
    </source>
</evidence>
<dbReference type="RefSeq" id="WP_042628058.1">
    <property type="nucleotide sequence ID" value="NZ_CP002581.1"/>
</dbReference>
<dbReference type="InterPro" id="IPR036909">
    <property type="entry name" value="Cyt_c-like_dom_sf"/>
</dbReference>
<sequence>MPERIECGSGRDAGFSAAAHARRARPRFAAALAGLAACVAVASAGCTNGGAGTGAFAATGATPASAPARYGLGQPVTEASLAAWNIDVAPDGRGLPPGSGSVAHGGQVYAQKCAMCHGAKGEGGAGDALVGGIGTLADKKPKKTVGSYWPYATTLFDYIRRAMPYNAPGSLSADDVYAVSAFLLNRNGIVPDGTTLDATTLPQVRMPNRDGFVPDPRGPGKL</sequence>
<dbReference type="KEGG" id="bgp:BGL_2c15900"/>
<dbReference type="InterPro" id="IPR009056">
    <property type="entry name" value="Cyt_c-like_dom"/>
</dbReference>
<gene>
    <name evidence="6" type="ORF">BGL_2c15900</name>
</gene>
<dbReference type="GO" id="GO:0046872">
    <property type="term" value="F:metal ion binding"/>
    <property type="evidence" value="ECO:0007669"/>
    <property type="project" value="UniProtKB-KW"/>
</dbReference>
<reference evidence="7" key="1">
    <citation type="submission" date="2011-03" db="EMBL/GenBank/DDBJ databases">
        <authorList>
            <person name="Voget S."/>
            <person name="Streit W.R."/>
            <person name="Jaeger K.E."/>
            <person name="Daniel R."/>
        </authorList>
    </citation>
    <scope>NUCLEOTIDE SEQUENCE [LARGE SCALE GENOMIC DNA]</scope>
    <source>
        <strain evidence="7">PG1</strain>
    </source>
</reference>
<dbReference type="PANTHER" id="PTHR35008:SF8">
    <property type="entry name" value="ALCOHOL DEHYDROGENASE CYTOCHROME C SUBUNIT"/>
    <property type="match status" value="1"/>
</dbReference>
<evidence type="ECO:0000256" key="2">
    <source>
        <dbReference type="ARBA" id="ARBA00022723"/>
    </source>
</evidence>
<dbReference type="Proteomes" id="UP000031838">
    <property type="component" value="Chromosome 2"/>
</dbReference>
<dbReference type="EMBL" id="CP002581">
    <property type="protein sequence ID" value="AJK49657.1"/>
    <property type="molecule type" value="Genomic_DNA"/>
</dbReference>
<dbReference type="Gene3D" id="1.10.760.10">
    <property type="entry name" value="Cytochrome c-like domain"/>
    <property type="match status" value="1"/>
</dbReference>
<keyword evidence="2 4" id="KW-0479">Metal-binding</keyword>
<dbReference type="PANTHER" id="PTHR35008">
    <property type="entry name" value="BLL4482 PROTEIN-RELATED"/>
    <property type="match status" value="1"/>
</dbReference>
<evidence type="ECO:0000259" key="5">
    <source>
        <dbReference type="PROSITE" id="PS51007"/>
    </source>
</evidence>
<dbReference type="HOGENOM" id="CLU_052974_1_1_4"/>
<accession>A0A0B6RWB1</accession>
<dbReference type="PROSITE" id="PS51007">
    <property type="entry name" value="CYTC"/>
    <property type="match status" value="1"/>
</dbReference>
<reference evidence="6 7" key="2">
    <citation type="journal article" date="2016" name="Appl. Microbiol. Biotechnol.">
        <title>Mutations improving production and secretion of extracellular lipase by Burkholderia glumae PG1.</title>
        <authorList>
            <person name="Knapp A."/>
            <person name="Voget S."/>
            <person name="Gao R."/>
            <person name="Zaburannyi N."/>
            <person name="Krysciak D."/>
            <person name="Breuer M."/>
            <person name="Hauer B."/>
            <person name="Streit W.R."/>
            <person name="Muller R."/>
            <person name="Daniel R."/>
            <person name="Jaeger K.E."/>
        </authorList>
    </citation>
    <scope>NUCLEOTIDE SEQUENCE [LARGE SCALE GENOMIC DNA]</scope>
    <source>
        <strain evidence="6 7">PG1</strain>
    </source>
</reference>
<keyword evidence="7" id="KW-1185">Reference proteome</keyword>
<keyword evidence="3 4" id="KW-0408">Iron</keyword>
<dbReference type="AlphaFoldDB" id="A0A0B6RWB1"/>
<name>A0A0B6RWB1_BURPL</name>
<organism evidence="6 7">
    <name type="scientific">Burkholderia plantarii</name>
    <dbReference type="NCBI Taxonomy" id="41899"/>
    <lineage>
        <taxon>Bacteria</taxon>
        <taxon>Pseudomonadati</taxon>
        <taxon>Pseudomonadota</taxon>
        <taxon>Betaproteobacteria</taxon>
        <taxon>Burkholderiales</taxon>
        <taxon>Burkholderiaceae</taxon>
        <taxon>Burkholderia</taxon>
    </lineage>
</organism>
<dbReference type="InterPro" id="IPR051459">
    <property type="entry name" value="Cytochrome_c-type_DH"/>
</dbReference>
<evidence type="ECO:0000313" key="7">
    <source>
        <dbReference type="Proteomes" id="UP000031838"/>
    </source>
</evidence>
<dbReference type="SUPFAM" id="SSF46626">
    <property type="entry name" value="Cytochrome c"/>
    <property type="match status" value="1"/>
</dbReference>
<evidence type="ECO:0000256" key="3">
    <source>
        <dbReference type="ARBA" id="ARBA00023004"/>
    </source>
</evidence>
<evidence type="ECO:0000256" key="1">
    <source>
        <dbReference type="ARBA" id="ARBA00022617"/>
    </source>
</evidence>